<evidence type="ECO:0000313" key="3">
    <source>
        <dbReference type="EMBL" id="NRF65384.1"/>
    </source>
</evidence>
<name>A0ABX2EAF7_9BURK</name>
<sequence length="655" mass="65037">MTIIIHGDNNANVLNASALDDHELYGHGANDTLNGNIQDDLLDGGTGGDKMSGGAGNDVFIVDNIADTVADSSGTDRVESTISYTLGATIENLYLTGAANINGTGNGLVNKLIGNSGNNTLNGGAGADVMAGGNGNDTYFVDNAGDALLEFAGAGTGIDWVNSTVSHTLGVNFEHLDLIGIAPINGTGNDLANTIYGNSANNVIDGKAGADTMAGAGGNDTYYVDVAADVVSEAAGGGTDTVYSRAATFTLGANVEHLDLLNTAIIVVPGGGFDVLPGGIDGTGNSLANTIEGSSGANVLRGMGGNDTIYGEGGHDTLDGGTGNDNLHGGTGDDQYVVDAAGDNVIELAGEGTDSVSASVTHTLDANVEKLTLTGVGNINGTGNALANTITGNAGSNWIDGGAGADTMSGGAGNDFYVIDNAGDVASELAGGGTDWVYAGISHTLADPDIENLVLTGVAAINGTGHAGANSIHGNAGNNVLMGQAGNDTLYGNGGNDTLQGGTGADAIHGGVGNDTLRAVDNVAFVDDAAEDRFHFDTALNAFTNVDLIDKANFTAAGGEGTDDELVLENSIFSALLSTVGTNTGTLGAAYYFEGAANGSGQFDPIGIYNNTATGQLFYNPTFGTAGDSVLFAVVNLVGVAGGSAVLSAEEFTLG</sequence>
<keyword evidence="2" id="KW-0964">Secreted</keyword>
<dbReference type="PANTHER" id="PTHR38340">
    <property type="entry name" value="S-LAYER PROTEIN"/>
    <property type="match status" value="1"/>
</dbReference>
<dbReference type="Gene3D" id="2.150.10.10">
    <property type="entry name" value="Serralysin-like metalloprotease, C-terminal"/>
    <property type="match status" value="5"/>
</dbReference>
<dbReference type="PRINTS" id="PR00313">
    <property type="entry name" value="CABNDNGRPT"/>
</dbReference>
<dbReference type="InterPro" id="IPR050557">
    <property type="entry name" value="RTX_toxin/Mannuronan_C5-epim"/>
</dbReference>
<evidence type="ECO:0000313" key="4">
    <source>
        <dbReference type="Proteomes" id="UP000737171"/>
    </source>
</evidence>
<dbReference type="EMBL" id="JABRWJ010000001">
    <property type="protein sequence ID" value="NRF65384.1"/>
    <property type="molecule type" value="Genomic_DNA"/>
</dbReference>
<keyword evidence="4" id="KW-1185">Reference proteome</keyword>
<comment type="caution">
    <text evidence="3">The sequence shown here is derived from an EMBL/GenBank/DDBJ whole genome shotgun (WGS) entry which is preliminary data.</text>
</comment>
<accession>A0ABX2EAF7</accession>
<organism evidence="3 4">
    <name type="scientific">Pseudaquabacterium terrae</name>
    <dbReference type="NCBI Taxonomy" id="2732868"/>
    <lineage>
        <taxon>Bacteria</taxon>
        <taxon>Pseudomonadati</taxon>
        <taxon>Pseudomonadota</taxon>
        <taxon>Betaproteobacteria</taxon>
        <taxon>Burkholderiales</taxon>
        <taxon>Sphaerotilaceae</taxon>
        <taxon>Pseudaquabacterium</taxon>
    </lineage>
</organism>
<dbReference type="Pfam" id="PF00353">
    <property type="entry name" value="HemolysinCabind"/>
    <property type="match status" value="6"/>
</dbReference>
<dbReference type="PROSITE" id="PS00330">
    <property type="entry name" value="HEMOLYSIN_CALCIUM"/>
    <property type="match status" value="4"/>
</dbReference>
<comment type="subcellular location">
    <subcellularLocation>
        <location evidence="1">Secreted</location>
    </subcellularLocation>
</comment>
<evidence type="ECO:0000256" key="1">
    <source>
        <dbReference type="ARBA" id="ARBA00004613"/>
    </source>
</evidence>
<dbReference type="RefSeq" id="WP_173119388.1">
    <property type="nucleotide sequence ID" value="NZ_JABRWJ010000001.1"/>
</dbReference>
<dbReference type="PANTHER" id="PTHR38340:SF1">
    <property type="entry name" value="S-LAYER PROTEIN"/>
    <property type="match status" value="1"/>
</dbReference>
<dbReference type="SUPFAM" id="SSF51120">
    <property type="entry name" value="beta-Roll"/>
    <property type="match status" value="4"/>
</dbReference>
<proteinExistence type="predicted"/>
<evidence type="ECO:0000256" key="2">
    <source>
        <dbReference type="ARBA" id="ARBA00022525"/>
    </source>
</evidence>
<dbReference type="InterPro" id="IPR011049">
    <property type="entry name" value="Serralysin-like_metalloprot_C"/>
</dbReference>
<dbReference type="InterPro" id="IPR001343">
    <property type="entry name" value="Hemolysn_Ca-bd"/>
</dbReference>
<protein>
    <submittedName>
        <fullName evidence="3">Calcium-binding protein</fullName>
    </submittedName>
</protein>
<dbReference type="InterPro" id="IPR018511">
    <property type="entry name" value="Hemolysin-typ_Ca-bd_CS"/>
</dbReference>
<dbReference type="Proteomes" id="UP000737171">
    <property type="component" value="Unassembled WGS sequence"/>
</dbReference>
<reference evidence="3 4" key="1">
    <citation type="submission" date="2020-05" db="EMBL/GenBank/DDBJ databases">
        <title>Aquincola sp. isolate from soil.</title>
        <authorList>
            <person name="Han J."/>
            <person name="Kim D.-U."/>
        </authorList>
    </citation>
    <scope>NUCLEOTIDE SEQUENCE [LARGE SCALE GENOMIC DNA]</scope>
    <source>
        <strain evidence="3 4">S2</strain>
    </source>
</reference>
<gene>
    <name evidence="3" type="ORF">HLB44_00150</name>
</gene>